<gene>
    <name evidence="1" type="ORF">MRB53_017331</name>
</gene>
<keyword evidence="2" id="KW-1185">Reference proteome</keyword>
<sequence>MSFIAGRLAATESAYFFQESKHAVGRLSEKKKLSPPSNATLKPTKTHEEEAQADVLPEILRHSLPIKAFHYQPPSLPTISTASKWKTSSSSSSSSFRPPLYDAHNPLREVLCLPQVTFGPRRWNLPNEENSVVASTANELRRESMQTHVDSKKVKAAEEGLSQIGKSLAIANTAVFGGATVTFMLTASKLQVHNSEDFRTKGRELLQPRFEAIREQVGPLRDWAEQMSRKWHYKGEEEAKEKPIIIRELSKRLGVKTPN</sequence>
<comment type="caution">
    <text evidence="1">The sequence shown here is derived from an EMBL/GenBank/DDBJ whole genome shotgun (WGS) entry which is preliminary data.</text>
</comment>
<accession>A0ACC2M643</accession>
<dbReference type="Proteomes" id="UP001234297">
    <property type="component" value="Chromosome 5"/>
</dbReference>
<proteinExistence type="predicted"/>
<organism evidence="1 2">
    <name type="scientific">Persea americana</name>
    <name type="common">Avocado</name>
    <dbReference type="NCBI Taxonomy" id="3435"/>
    <lineage>
        <taxon>Eukaryota</taxon>
        <taxon>Viridiplantae</taxon>
        <taxon>Streptophyta</taxon>
        <taxon>Embryophyta</taxon>
        <taxon>Tracheophyta</taxon>
        <taxon>Spermatophyta</taxon>
        <taxon>Magnoliopsida</taxon>
        <taxon>Magnoliidae</taxon>
        <taxon>Laurales</taxon>
        <taxon>Lauraceae</taxon>
        <taxon>Persea</taxon>
    </lineage>
</organism>
<name>A0ACC2M643_PERAE</name>
<reference evidence="1 2" key="1">
    <citation type="journal article" date="2022" name="Hortic Res">
        <title>A haplotype resolved chromosomal level avocado genome allows analysis of novel avocado genes.</title>
        <authorList>
            <person name="Nath O."/>
            <person name="Fletcher S.J."/>
            <person name="Hayward A."/>
            <person name="Shaw L.M."/>
            <person name="Masouleh A.K."/>
            <person name="Furtado A."/>
            <person name="Henry R.J."/>
            <person name="Mitter N."/>
        </authorList>
    </citation>
    <scope>NUCLEOTIDE SEQUENCE [LARGE SCALE GENOMIC DNA]</scope>
    <source>
        <strain evidence="2">cv. Hass</strain>
    </source>
</reference>
<dbReference type="EMBL" id="CM056813">
    <property type="protein sequence ID" value="KAJ8640637.1"/>
    <property type="molecule type" value="Genomic_DNA"/>
</dbReference>
<protein>
    <submittedName>
        <fullName evidence="1">Uncharacterized protein</fullName>
    </submittedName>
</protein>
<evidence type="ECO:0000313" key="2">
    <source>
        <dbReference type="Proteomes" id="UP001234297"/>
    </source>
</evidence>
<evidence type="ECO:0000313" key="1">
    <source>
        <dbReference type="EMBL" id="KAJ8640637.1"/>
    </source>
</evidence>